<organism evidence="1 2">
    <name type="scientific">Lactobacillus phage Lpa804</name>
    <dbReference type="NCBI Taxonomy" id="2059850"/>
    <lineage>
        <taxon>Viruses</taxon>
        <taxon>Duplodnaviria</taxon>
        <taxon>Heunggongvirae</taxon>
        <taxon>Uroviricota</taxon>
        <taxon>Caudoviricetes</taxon>
        <taxon>Herelleviridae</taxon>
        <taxon>Harbinvirus</taxon>
        <taxon>Harbinvirus Lpa804</taxon>
    </lineage>
</organism>
<dbReference type="EMBL" id="MG557979">
    <property type="protein sequence ID" value="AUG84684.1"/>
    <property type="molecule type" value="Genomic_DNA"/>
</dbReference>
<keyword evidence="2" id="KW-1185">Reference proteome</keyword>
<sequence>MGQLGPDCEWQESNPIFKGYEPFVIFRFTPPQCSEWDLNPHVSRHKILNLARLPITSSELIIRIVGFEPTTSRFQAERPTKLAYILMILPGLGSNQRPLD</sequence>
<reference evidence="1 2" key="1">
    <citation type="submission" date="2017-11" db="EMBL/GenBank/DDBJ databases">
        <title>Isolation and Characterization of phages of Lactobacillus pentosus and plantarum.</title>
        <authorList>
            <person name="Qi R."/>
            <person name="Yu M."/>
            <person name="Tang T."/>
            <person name="Qiao X."/>
            <person name="Li Y."/>
        </authorList>
    </citation>
    <scope>NUCLEOTIDE SEQUENCE [LARGE SCALE GENOMIC DNA]</scope>
</reference>
<dbReference type="Proteomes" id="UP000273025">
    <property type="component" value="Segment"/>
</dbReference>
<gene>
    <name evidence="1" type="ORF">Lpa804_159</name>
</gene>
<proteinExistence type="predicted"/>
<accession>A0A3S6QAI0</accession>
<evidence type="ECO:0000313" key="1">
    <source>
        <dbReference type="EMBL" id="AUG84684.1"/>
    </source>
</evidence>
<evidence type="ECO:0000313" key="2">
    <source>
        <dbReference type="Proteomes" id="UP000273025"/>
    </source>
</evidence>
<name>A0A3S6QAI0_9CAUD</name>
<protein>
    <submittedName>
        <fullName evidence="1">Uncharacterized protein</fullName>
    </submittedName>
</protein>